<dbReference type="Gene3D" id="3.20.20.70">
    <property type="entry name" value="Aldolase class I"/>
    <property type="match status" value="1"/>
</dbReference>
<dbReference type="PANTHER" id="PTHR12128:SF66">
    <property type="entry name" value="4-HYDROXY-2-OXOGLUTARATE ALDOLASE, MITOCHONDRIAL"/>
    <property type="match status" value="1"/>
</dbReference>
<dbReference type="InterPro" id="IPR020625">
    <property type="entry name" value="Schiff_base-form_aldolases_AS"/>
</dbReference>
<dbReference type="CDD" id="cd00408">
    <property type="entry name" value="DHDPS-like"/>
    <property type="match status" value="1"/>
</dbReference>
<protein>
    <submittedName>
        <fullName evidence="6">Dihydrodipicolinate synthase family protein</fullName>
    </submittedName>
</protein>
<dbReference type="SMART" id="SM01130">
    <property type="entry name" value="DHDPS"/>
    <property type="match status" value="1"/>
</dbReference>
<dbReference type="Pfam" id="PF00701">
    <property type="entry name" value="DHDPS"/>
    <property type="match status" value="1"/>
</dbReference>
<feature type="transmembrane region" description="Helical" evidence="5">
    <location>
        <begin position="195"/>
        <end position="215"/>
    </location>
</feature>
<dbReference type="RefSeq" id="WP_171266995.1">
    <property type="nucleotide sequence ID" value="NZ_CP039543.1"/>
</dbReference>
<keyword evidence="5" id="KW-0812">Transmembrane</keyword>
<evidence type="ECO:0000256" key="3">
    <source>
        <dbReference type="ARBA" id="ARBA00023270"/>
    </source>
</evidence>
<name>A0ABX6NDW4_9BACT</name>
<proteinExistence type="inferred from homology"/>
<evidence type="ECO:0000256" key="5">
    <source>
        <dbReference type="SAM" id="Phobius"/>
    </source>
</evidence>
<keyword evidence="2 4" id="KW-0456">Lyase</keyword>
<dbReference type="SUPFAM" id="SSF51569">
    <property type="entry name" value="Aldolase"/>
    <property type="match status" value="1"/>
</dbReference>
<reference evidence="6 7" key="1">
    <citation type="submission" date="2019-04" db="EMBL/GenBank/DDBJ databases">
        <title>Isolation and culture of sulfate reducing bacteria from the cold seep of the South China Sea.</title>
        <authorList>
            <person name="Sun C."/>
            <person name="Liu R."/>
        </authorList>
    </citation>
    <scope>NUCLEOTIDE SEQUENCE [LARGE SCALE GENOMIC DNA]</scope>
    <source>
        <strain evidence="6 7">CS1</strain>
    </source>
</reference>
<dbReference type="Proteomes" id="UP000503251">
    <property type="component" value="Chromosome"/>
</dbReference>
<dbReference type="PIRSF" id="PIRSF001365">
    <property type="entry name" value="DHDPS"/>
    <property type="match status" value="1"/>
</dbReference>
<sequence>MTKQLLQGTVTAAFNPVDQDGSVDQKMLRSFCDFQIDSGVDALFVNGSTGEFAVLSIEMQKTAIKAYVDAADGRIPVVAHVGSTRQDEAFDLANYAESLGVFGIAAVPPFYYGFDKDALTTYFVTLGKSAPNTPLYLYNFPAAARNDLTPQYLMELRKVCPQLAGVKDTTQDYCRYVDYVDLLGSDFSSMMGSDAMYLACMIIGGTGAISALAASNPEIMVGIKREYEAGNLDAARNLQKLASRLRHVFNRPAGQTRRKQVLALRGIAFPDPHAPMRSLTEAEKAEMKEELRRLEDEFSVPLLKPVEASN</sequence>
<evidence type="ECO:0000256" key="1">
    <source>
        <dbReference type="ARBA" id="ARBA00007592"/>
    </source>
</evidence>
<organism evidence="6 7">
    <name type="scientific">Oceanidesulfovibrio marinus</name>
    <dbReference type="NCBI Taxonomy" id="370038"/>
    <lineage>
        <taxon>Bacteria</taxon>
        <taxon>Pseudomonadati</taxon>
        <taxon>Thermodesulfobacteriota</taxon>
        <taxon>Desulfovibrionia</taxon>
        <taxon>Desulfovibrionales</taxon>
        <taxon>Desulfovibrionaceae</taxon>
        <taxon>Oceanidesulfovibrio</taxon>
    </lineage>
</organism>
<keyword evidence="7" id="KW-1185">Reference proteome</keyword>
<keyword evidence="5" id="KW-0472">Membrane</keyword>
<dbReference type="PRINTS" id="PR00146">
    <property type="entry name" value="DHPICSNTHASE"/>
</dbReference>
<accession>A0ABX6NDW4</accession>
<dbReference type="PROSITE" id="PS00666">
    <property type="entry name" value="DHDPS_2"/>
    <property type="match status" value="1"/>
</dbReference>
<evidence type="ECO:0000256" key="2">
    <source>
        <dbReference type="ARBA" id="ARBA00023239"/>
    </source>
</evidence>
<dbReference type="PANTHER" id="PTHR12128">
    <property type="entry name" value="DIHYDRODIPICOLINATE SYNTHASE"/>
    <property type="match status" value="1"/>
</dbReference>
<evidence type="ECO:0000313" key="7">
    <source>
        <dbReference type="Proteomes" id="UP000503251"/>
    </source>
</evidence>
<dbReference type="InterPro" id="IPR013785">
    <property type="entry name" value="Aldolase_TIM"/>
</dbReference>
<dbReference type="EMBL" id="CP039543">
    <property type="protein sequence ID" value="QJT08789.1"/>
    <property type="molecule type" value="Genomic_DNA"/>
</dbReference>
<gene>
    <name evidence="6" type="ORF">E8L03_07540</name>
</gene>
<evidence type="ECO:0000313" key="6">
    <source>
        <dbReference type="EMBL" id="QJT08789.1"/>
    </source>
</evidence>
<evidence type="ECO:0000256" key="4">
    <source>
        <dbReference type="PIRNR" id="PIRNR001365"/>
    </source>
</evidence>
<comment type="similarity">
    <text evidence="1 4">Belongs to the DapA family.</text>
</comment>
<keyword evidence="5" id="KW-1133">Transmembrane helix</keyword>
<dbReference type="InterPro" id="IPR002220">
    <property type="entry name" value="DapA-like"/>
</dbReference>
<keyword evidence="3" id="KW-0704">Schiff base</keyword>